<evidence type="ECO:0000313" key="1">
    <source>
        <dbReference type="EMBL" id="CCV04938.1"/>
    </source>
</evidence>
<gene>
    <name evidence="1" type="ORF">MESS2_1460018</name>
</gene>
<evidence type="ECO:0000313" key="2">
    <source>
        <dbReference type="Proteomes" id="UP000012062"/>
    </source>
</evidence>
<dbReference type="AlphaFoldDB" id="M5EL90"/>
<protein>
    <recommendedName>
        <fullName evidence="3">SGNH hydrolase-type esterase domain-containing protein</fullName>
    </recommendedName>
</protein>
<evidence type="ECO:0008006" key="3">
    <source>
        <dbReference type="Google" id="ProtNLM"/>
    </source>
</evidence>
<dbReference type="Gene3D" id="3.40.50.1110">
    <property type="entry name" value="SGNH hydrolase"/>
    <property type="match status" value="1"/>
</dbReference>
<dbReference type="STRING" id="1297569.MESS2_1460018"/>
<organism evidence="1 2">
    <name type="scientific">Mesorhizobium metallidurans STM 2683</name>
    <dbReference type="NCBI Taxonomy" id="1297569"/>
    <lineage>
        <taxon>Bacteria</taxon>
        <taxon>Pseudomonadati</taxon>
        <taxon>Pseudomonadota</taxon>
        <taxon>Alphaproteobacteria</taxon>
        <taxon>Hyphomicrobiales</taxon>
        <taxon>Phyllobacteriaceae</taxon>
        <taxon>Mesorhizobium</taxon>
    </lineage>
</organism>
<dbReference type="eggNOG" id="COG4249">
    <property type="taxonomic scope" value="Bacteria"/>
</dbReference>
<comment type="caution">
    <text evidence="1">The sequence shown here is derived from an EMBL/GenBank/DDBJ whole genome shotgun (WGS) entry which is preliminary data.</text>
</comment>
<dbReference type="EMBL" id="CAUM01000053">
    <property type="protein sequence ID" value="CCV04938.1"/>
    <property type="molecule type" value="Genomic_DNA"/>
</dbReference>
<dbReference type="GO" id="GO:0016788">
    <property type="term" value="F:hydrolase activity, acting on ester bonds"/>
    <property type="evidence" value="ECO:0007669"/>
    <property type="project" value="UniProtKB-ARBA"/>
</dbReference>
<dbReference type="InterPro" id="IPR036514">
    <property type="entry name" value="SGNH_hydro_sf"/>
</dbReference>
<accession>M5EL90</accession>
<keyword evidence="2" id="KW-1185">Reference proteome</keyword>
<reference evidence="1 2" key="1">
    <citation type="submission" date="2013-02" db="EMBL/GenBank/DDBJ databases">
        <authorList>
            <person name="Genoscope - CEA"/>
        </authorList>
    </citation>
    <scope>NUCLEOTIDE SEQUENCE [LARGE SCALE GENOMIC DNA]</scope>
    <source>
        <strain evidence="1 2">STM 2683</strain>
    </source>
</reference>
<dbReference type="SUPFAM" id="SSF52266">
    <property type="entry name" value="SGNH hydrolase"/>
    <property type="match status" value="1"/>
</dbReference>
<dbReference type="Proteomes" id="UP000012062">
    <property type="component" value="Unassembled WGS sequence"/>
</dbReference>
<proteinExistence type="predicted"/>
<sequence>MAKAGEIRVTSDGDSWVNILWPLSAVAGYSQTFFDIIEADPRYYATGTAYPGDTFQQIRVEKDYRQNVASESFDYFIMSAGGNDFLGGGALRNLLRWREEGDGIDPTSHLNMSWLQMSLETLRSGYQEIADDVRSTSGSKRTKMLVNTYDYPTPRPDGIWLGKPLIQKGYNLRTDKTLIDKIMKHLVDSFYLTLRRVRHITVVDVRDTVKGRWTDELHPKKAGSIDVAKKFKAVMEA</sequence>
<dbReference type="OrthoDB" id="500593at2"/>
<name>M5EL90_9HYPH</name>